<dbReference type="PANTHER" id="PTHR33604">
    <property type="entry name" value="OSJNBA0004B13.7 PROTEIN"/>
    <property type="match status" value="1"/>
</dbReference>
<organism evidence="1 2">
    <name type="scientific">Pycnoporus cinnabarinus</name>
    <name type="common">Cinnabar-red polypore</name>
    <name type="synonym">Trametes cinnabarina</name>
    <dbReference type="NCBI Taxonomy" id="5643"/>
    <lineage>
        <taxon>Eukaryota</taxon>
        <taxon>Fungi</taxon>
        <taxon>Dikarya</taxon>
        <taxon>Basidiomycota</taxon>
        <taxon>Agaricomycotina</taxon>
        <taxon>Agaricomycetes</taxon>
        <taxon>Polyporales</taxon>
        <taxon>Polyporaceae</taxon>
        <taxon>Trametes</taxon>
    </lineage>
</organism>
<dbReference type="HOGENOM" id="CLU_004238_1_0_1"/>
<evidence type="ECO:0000313" key="2">
    <source>
        <dbReference type="Proteomes" id="UP000029665"/>
    </source>
</evidence>
<name>A0A060SG33_PYCCI</name>
<dbReference type="SUPFAM" id="SSF53448">
    <property type="entry name" value="Nucleotide-diphospho-sugar transferases"/>
    <property type="match status" value="1"/>
</dbReference>
<comment type="caution">
    <text evidence="1">The sequence shown here is derived from an EMBL/GenBank/DDBJ whole genome shotgun (WGS) entry which is preliminary data.</text>
</comment>
<accession>A0A060SG33</accession>
<dbReference type="AlphaFoldDB" id="A0A060SG33"/>
<dbReference type="InterPro" id="IPR029044">
    <property type="entry name" value="Nucleotide-diphossugar_trans"/>
</dbReference>
<dbReference type="Gene3D" id="3.90.550.10">
    <property type="entry name" value="Spore Coat Polysaccharide Biosynthesis Protein SpsA, Chain A"/>
    <property type="match status" value="1"/>
</dbReference>
<reference evidence="1" key="1">
    <citation type="submission" date="2014-01" db="EMBL/GenBank/DDBJ databases">
        <title>The genome of the white-rot fungus Pycnoporus cinnabarinus: a basidiomycete model with a versatile arsenal for lignocellulosic biomass breakdown.</title>
        <authorList>
            <person name="Levasseur A."/>
            <person name="Lomascolo A."/>
            <person name="Ruiz-Duenas F.J."/>
            <person name="Uzan E."/>
            <person name="Piumi F."/>
            <person name="Kues U."/>
            <person name="Ram A.F.J."/>
            <person name="Murat C."/>
            <person name="Haon M."/>
            <person name="Benoit I."/>
            <person name="Arfi Y."/>
            <person name="Chevret D."/>
            <person name="Drula E."/>
            <person name="Kwon M.J."/>
            <person name="Gouret P."/>
            <person name="Lesage-Meessen L."/>
            <person name="Lombard V."/>
            <person name="Mariette J."/>
            <person name="Noirot C."/>
            <person name="Park J."/>
            <person name="Patyshakuliyeva A."/>
            <person name="Wieneger R.A.B."/>
            <person name="Wosten H.A.B."/>
            <person name="Martin F."/>
            <person name="Coutinho P.M."/>
            <person name="de Vries R."/>
            <person name="Martinez A.T."/>
            <person name="Klopp C."/>
            <person name="Pontarotti P."/>
            <person name="Henrissat B."/>
            <person name="Record E."/>
        </authorList>
    </citation>
    <scope>NUCLEOTIDE SEQUENCE [LARGE SCALE GENOMIC DNA]</scope>
    <source>
        <strain evidence="1">BRFM137</strain>
    </source>
</reference>
<proteinExistence type="predicted"/>
<dbReference type="PANTHER" id="PTHR33604:SF3">
    <property type="entry name" value="OSJNBA0004B13.7 PROTEIN"/>
    <property type="match status" value="1"/>
</dbReference>
<dbReference type="Proteomes" id="UP000029665">
    <property type="component" value="Unassembled WGS sequence"/>
</dbReference>
<dbReference type="STRING" id="5643.A0A060SG33"/>
<evidence type="ECO:0000313" key="1">
    <source>
        <dbReference type="EMBL" id="CDO73305.1"/>
    </source>
</evidence>
<dbReference type="EMBL" id="CCBP010000120">
    <property type="protein sequence ID" value="CDO73305.1"/>
    <property type="molecule type" value="Genomic_DNA"/>
</dbReference>
<gene>
    <name evidence="1" type="ORF">BN946_scf185008.g67</name>
</gene>
<keyword evidence="2" id="KW-1185">Reference proteome</keyword>
<sequence length="653" mass="72789">MRFWSPSLEEEQAVLRAVHEVTTDWVLLLDEDGLAGLSAAVLDRLLLKEEPELAAPMGPRGVDYHLDGITCISSSGSSAAFLVPPMVLPTTTVQSLPSLYAHTWSALGGYVSLSGLNVSGGLVLGGLSVPLMDWCPRYTPVGSGGIPVPVHDSQSLGETLQRHSTADQTGDAAGILIFMPSSHDLRYVYPIACAFRAKGHSVSILTHGHVEGLHDAPCQLSLLSFLSSAYADAGGLFSPALFAAQISDEVDVIFSIMSEDFAPKSSAVIDAFPLATIIHIPTEDLPYTDWMTALDLAGWKNWHTPEIQLSVITNDRPDSLRRLLSSLNNARYFGDHLNLRINVEQTADPETLRMVDDFRWTHGSMFLHHRVVHGGLLTSVVESWYPHGNDSYALILEDDVELSPLFYAYLKLSLLQYRYGKSEDRSPNLFGISLYQQKNLELRPEGRHLFNARSLFEDAGIPHPNTPYLSQIPCSWGALYFPEHWREFHAYLIARMSEDVWPLRETVVPDVRSNRWTRSWKKYFIELVYLRGYVMLYPNYPDYASLSTNHLEVGSHVKDVPAEVYLRKKKLFNLPLMPLPPAEDAFQSPPTGLLELPNGSLPSWKDLPILDLLGDIVAKETVWKRGSERRAELTGCDEPPVQAHDVPDLLCVQ</sequence>
<dbReference type="OrthoDB" id="2020070at2759"/>
<protein>
    <submittedName>
        <fullName evidence="1">Uncharacterized protein</fullName>
    </submittedName>
</protein>